<dbReference type="HOGENOM" id="CLU_059053_0_0_1"/>
<dbReference type="EMBL" id="GL945428">
    <property type="protein sequence ID" value="EGO30208.1"/>
    <property type="molecule type" value="Genomic_DNA"/>
</dbReference>
<protein>
    <submittedName>
        <fullName evidence="2">Uncharacterized protein</fullName>
    </submittedName>
</protein>
<gene>
    <name evidence="2" type="ORF">SERLADRAFT_431676</name>
</gene>
<dbReference type="Proteomes" id="UP000008064">
    <property type="component" value="Unassembled WGS sequence"/>
</dbReference>
<dbReference type="GeneID" id="18813795"/>
<evidence type="ECO:0000256" key="1">
    <source>
        <dbReference type="SAM" id="MobiDB-lite"/>
    </source>
</evidence>
<dbReference type="AlphaFoldDB" id="F8NDH5"/>
<sequence length="390" mass="43781">MSVLVSPSTSRGQVILQPSYFTSSLYVHAVRDDIATLSHLFADQYVRIQPMRPFGLFKDIWNRQGWTWLHFKVFDARSHESFLSITMRLFSERLIETEASMSRVVALFGLYTFFSTQPSSLPSLQSMAHLPISTDLYESLLTLPDVLDTQHLLPLQPHVICVLSLLVKSDLFYILPTSVCFPLKHRALPREIFLQDGNECIPGADPFIRRLGQHSALDGGPKKRGRPTRREKLKKAKDAVTTLDKWLDRSSYTYQPPHLPDSEISKPVMTHILLSHPPTTTRNHYRTQKSQLLDSLDSHGLTEQTLGQIALERANTAVLLRLRKIDEQAAEMGMEVGGEGGERTGLARVERVVGELQKSNMVDRRGGILGLLEGSGIEQSTVKVQCGTGI</sequence>
<evidence type="ECO:0000313" key="2">
    <source>
        <dbReference type="EMBL" id="EGO30208.1"/>
    </source>
</evidence>
<feature type="region of interest" description="Disordered" evidence="1">
    <location>
        <begin position="212"/>
        <end position="233"/>
    </location>
</feature>
<dbReference type="RefSeq" id="XP_007312092.1">
    <property type="nucleotide sequence ID" value="XM_007312030.1"/>
</dbReference>
<organism>
    <name type="scientific">Serpula lacrymans var. lacrymans (strain S7.9)</name>
    <name type="common">Dry rot fungus</name>
    <dbReference type="NCBI Taxonomy" id="578457"/>
    <lineage>
        <taxon>Eukaryota</taxon>
        <taxon>Fungi</taxon>
        <taxon>Dikarya</taxon>
        <taxon>Basidiomycota</taxon>
        <taxon>Agaricomycotina</taxon>
        <taxon>Agaricomycetes</taxon>
        <taxon>Agaricomycetidae</taxon>
        <taxon>Boletales</taxon>
        <taxon>Coniophorineae</taxon>
        <taxon>Serpulaceae</taxon>
        <taxon>Serpula</taxon>
    </lineage>
</organism>
<name>F8NDH5_SERL9</name>
<proteinExistence type="predicted"/>
<dbReference type="OrthoDB" id="3253083at2759"/>
<reference evidence="2" key="1">
    <citation type="submission" date="2011-04" db="EMBL/GenBank/DDBJ databases">
        <title>Evolution of plant cell wall degrading machinery underlies the functional diversity of forest fungi.</title>
        <authorList>
            <consortium name="US DOE Joint Genome Institute (JGI-PGF)"/>
            <person name="Eastwood D.C."/>
            <person name="Floudas D."/>
            <person name="Binder M."/>
            <person name="Majcherczyk A."/>
            <person name="Schneider P."/>
            <person name="Aerts A."/>
            <person name="Asiegbu F.O."/>
            <person name="Baker S.E."/>
            <person name="Barry K."/>
            <person name="Bendiksby M."/>
            <person name="Blumentritt M."/>
            <person name="Coutinho P.M."/>
            <person name="Cullen D."/>
            <person name="Cullen D."/>
            <person name="Gathman A."/>
            <person name="Goodell B."/>
            <person name="Henrissat B."/>
            <person name="Ihrmark K."/>
            <person name="Kauserud H."/>
            <person name="Kohler A."/>
            <person name="LaButti K."/>
            <person name="Lapidus A."/>
            <person name="Lavin J.L."/>
            <person name="Lee Y.-H."/>
            <person name="Lindquist E."/>
            <person name="Lilly W."/>
            <person name="Lucas S."/>
            <person name="Morin E."/>
            <person name="Murat C."/>
            <person name="Oguiza J.A."/>
            <person name="Park J."/>
            <person name="Pisabarro A.G."/>
            <person name="Riley R."/>
            <person name="Rosling A."/>
            <person name="Salamov A."/>
            <person name="Schmidt O."/>
            <person name="Schmutz J."/>
            <person name="Skrede I."/>
            <person name="Stenlid J."/>
            <person name="Wiebenga A."/>
            <person name="Xie X."/>
            <person name="Kues U."/>
            <person name="Hibbett D.S."/>
            <person name="Hoffmeister D."/>
            <person name="Hogberg N."/>
            <person name="Martin F."/>
            <person name="Grigoriev I.V."/>
            <person name="Watkinson S.C."/>
        </authorList>
    </citation>
    <scope>NUCLEOTIDE SEQUENCE</scope>
    <source>
        <strain evidence="2">S7.9</strain>
    </source>
</reference>
<accession>F8NDH5</accession>
<dbReference type="KEGG" id="sla:SERLADRAFT_431676"/>
<feature type="compositionally biased region" description="Basic residues" evidence="1">
    <location>
        <begin position="222"/>
        <end position="233"/>
    </location>
</feature>